<protein>
    <recommendedName>
        <fullName evidence="3">Aminoglycoside phosphotransferase domain-containing protein</fullName>
    </recommendedName>
</protein>
<dbReference type="AlphaFoldDB" id="A0A1G1W5X3"/>
<evidence type="ECO:0000313" key="2">
    <source>
        <dbReference type="Proteomes" id="UP000178493"/>
    </source>
</evidence>
<sequence>MIIYSKGTLDRKEDFRLVTTIEEENKKLFVRKKAVNPRAKDFLFGMVENYEKLKKILSPLKLAEAKFDGDSVVFPYIKGKTLSDEFKECYFNGQDEKALEILREFKNILKLLPTVEFETRRYKDFMRIFGNPTEKDGDWTVGCLDLNLDNLIRIGRQLYLIDYEWVFEFPLPKKFLYFRTFFYTFFSIKELLKIRCSKEFPLVQLLPEIFVPKEVYDQEALAVSGLRRFYDYEMNFQSYLSFRKNTAPKLKESVIFQNSQKPDIFLTLQTKNDEIEKLKAELRDIYGSKSWKIATSLRDMKRLFKKTS</sequence>
<evidence type="ECO:0008006" key="3">
    <source>
        <dbReference type="Google" id="ProtNLM"/>
    </source>
</evidence>
<gene>
    <name evidence="1" type="ORF">A2126_01705</name>
</gene>
<evidence type="ECO:0000313" key="1">
    <source>
        <dbReference type="EMBL" id="OGY23014.1"/>
    </source>
</evidence>
<proteinExistence type="predicted"/>
<comment type="caution">
    <text evidence="1">The sequence shown here is derived from an EMBL/GenBank/DDBJ whole genome shotgun (WGS) entry which is preliminary data.</text>
</comment>
<dbReference type="Proteomes" id="UP000178493">
    <property type="component" value="Unassembled WGS sequence"/>
</dbReference>
<name>A0A1G1W5X3_9BACT</name>
<organism evidence="1 2">
    <name type="scientific">Candidatus Woykebacteria bacterium GWB1_45_5</name>
    <dbReference type="NCBI Taxonomy" id="1802592"/>
    <lineage>
        <taxon>Bacteria</taxon>
        <taxon>Candidatus Woykeibacteriota</taxon>
    </lineage>
</organism>
<dbReference type="EMBL" id="MHCO01000038">
    <property type="protein sequence ID" value="OGY23014.1"/>
    <property type="molecule type" value="Genomic_DNA"/>
</dbReference>
<accession>A0A1G1W5X3</accession>
<reference evidence="1 2" key="1">
    <citation type="journal article" date="2016" name="Nat. Commun.">
        <title>Thousands of microbial genomes shed light on interconnected biogeochemical processes in an aquifer system.</title>
        <authorList>
            <person name="Anantharaman K."/>
            <person name="Brown C.T."/>
            <person name="Hug L.A."/>
            <person name="Sharon I."/>
            <person name="Castelle C.J."/>
            <person name="Probst A.J."/>
            <person name="Thomas B.C."/>
            <person name="Singh A."/>
            <person name="Wilkins M.J."/>
            <person name="Karaoz U."/>
            <person name="Brodie E.L."/>
            <person name="Williams K.H."/>
            <person name="Hubbard S.S."/>
            <person name="Banfield J.F."/>
        </authorList>
    </citation>
    <scope>NUCLEOTIDE SEQUENCE [LARGE SCALE GENOMIC DNA]</scope>
</reference>